<feature type="transmembrane region" description="Helical" evidence="1">
    <location>
        <begin position="42"/>
        <end position="62"/>
    </location>
</feature>
<feature type="transmembrane region" description="Helical" evidence="1">
    <location>
        <begin position="6"/>
        <end position="30"/>
    </location>
</feature>
<keyword evidence="1" id="KW-1133">Transmembrane helix</keyword>
<keyword evidence="1" id="KW-0812">Transmembrane</keyword>
<evidence type="ECO:0000313" key="3">
    <source>
        <dbReference type="Proteomes" id="UP000321408"/>
    </source>
</evidence>
<dbReference type="KEGG" id="psyt:DSAG12_00088"/>
<feature type="transmembrane region" description="Helical" evidence="1">
    <location>
        <begin position="82"/>
        <end position="104"/>
    </location>
</feature>
<dbReference type="AlphaFoldDB" id="A0A5B9D656"/>
<proteinExistence type="predicted"/>
<evidence type="ECO:0000256" key="1">
    <source>
        <dbReference type="SAM" id="Phobius"/>
    </source>
</evidence>
<name>A0A5B9D656_9ARCH</name>
<reference evidence="2 3" key="1">
    <citation type="journal article" date="2020" name="Nature">
        <title>Isolation of an archaeon at the prokaryote-eukaryote interface.</title>
        <authorList>
            <person name="Imachi H."/>
            <person name="Nobu M.K."/>
            <person name="Nakahara N."/>
            <person name="Morono Y."/>
            <person name="Ogawara M."/>
            <person name="Takaki Y."/>
            <person name="Takano Y."/>
            <person name="Uematsu K."/>
            <person name="Ikuta T."/>
            <person name="Ito M."/>
            <person name="Matsui Y."/>
            <person name="Miyazaki M."/>
            <person name="Murata K."/>
            <person name="Saito Y."/>
            <person name="Sakai S."/>
            <person name="Song C."/>
            <person name="Tasumi E."/>
            <person name="Yamanaka Y."/>
            <person name="Yamaguchi T."/>
            <person name="Kamagata Y."/>
            <person name="Tamaki H."/>
            <person name="Takai K."/>
        </authorList>
    </citation>
    <scope>NUCLEOTIDE SEQUENCE [LARGE SCALE GENOMIC DNA]</scope>
    <source>
        <strain evidence="2 3">MK-D1</strain>
    </source>
</reference>
<accession>A0A5B9D656</accession>
<sequence length="202" mass="23796">MAEVEFVINVFYLMWGLIPIQSILVILQIWNLDYRFVSPTRHISGLLTIVGMIFACLSYHAFFGYFYNVLFTDIGSFATLKYFIVPYLLCVIIGTIYLIVAFFAVTTRNLLILHTMVIIYEVLAYYVILPAFKNVDGVFLVFLPVFFYGFEFLPIFQKDKLLWENREKFGQIFNIYLNGFIWFVCVIELILQLRGYSIIIWK</sequence>
<dbReference type="RefSeq" id="WP_147661238.1">
    <property type="nucleotide sequence ID" value="NZ_CP042905.2"/>
</dbReference>
<gene>
    <name evidence="2" type="ORF">DSAG12_00088</name>
</gene>
<keyword evidence="3" id="KW-1185">Reference proteome</keyword>
<evidence type="ECO:0000313" key="2">
    <source>
        <dbReference type="EMBL" id="QEE14277.1"/>
    </source>
</evidence>
<organism evidence="2 3">
    <name type="scientific">Promethearchaeum syntrophicum</name>
    <dbReference type="NCBI Taxonomy" id="2594042"/>
    <lineage>
        <taxon>Archaea</taxon>
        <taxon>Promethearchaeati</taxon>
        <taxon>Promethearchaeota</taxon>
        <taxon>Promethearchaeia</taxon>
        <taxon>Promethearchaeales</taxon>
        <taxon>Promethearchaeaceae</taxon>
        <taxon>Promethearchaeum</taxon>
    </lineage>
</organism>
<dbReference type="GeneID" id="41328094"/>
<feature type="transmembrane region" description="Helical" evidence="1">
    <location>
        <begin position="176"/>
        <end position="201"/>
    </location>
</feature>
<feature type="transmembrane region" description="Helical" evidence="1">
    <location>
        <begin position="138"/>
        <end position="156"/>
    </location>
</feature>
<dbReference type="Proteomes" id="UP000321408">
    <property type="component" value="Chromosome"/>
</dbReference>
<dbReference type="EMBL" id="CP042905">
    <property type="protein sequence ID" value="QEE14277.1"/>
    <property type="molecule type" value="Genomic_DNA"/>
</dbReference>
<feature type="transmembrane region" description="Helical" evidence="1">
    <location>
        <begin position="111"/>
        <end position="132"/>
    </location>
</feature>
<keyword evidence="1" id="KW-0472">Membrane</keyword>
<reference evidence="2 3" key="2">
    <citation type="journal article" date="2024" name="Int. J. Syst. Evol. Microbiol.">
        <title>Promethearchaeum syntrophicum gen. nov., sp. nov., an anaerobic, obligately syntrophic archaeon, the first isolate of the lineage 'Asgard' archaea, and proposal of the new archaeal phylum Promethearchaeota phyl. nov. and kingdom Promethearchaeati regn. nov.</title>
        <authorList>
            <person name="Imachi H."/>
            <person name="Nobu M.K."/>
            <person name="Kato S."/>
            <person name="Takaki Y."/>
            <person name="Miyazaki M."/>
            <person name="Miyata M."/>
            <person name="Ogawara M."/>
            <person name="Saito Y."/>
            <person name="Sakai S."/>
            <person name="Tahara Y.O."/>
            <person name="Takano Y."/>
            <person name="Tasumi E."/>
            <person name="Uematsu K."/>
            <person name="Yoshimura T."/>
            <person name="Itoh T."/>
            <person name="Ohkuma M."/>
            <person name="Takai K."/>
        </authorList>
    </citation>
    <scope>NUCLEOTIDE SEQUENCE [LARGE SCALE GENOMIC DNA]</scope>
    <source>
        <strain evidence="2 3">MK-D1</strain>
    </source>
</reference>
<protein>
    <submittedName>
        <fullName evidence="2">Uncharacterized protein</fullName>
    </submittedName>
</protein>